<dbReference type="EMBL" id="VSRR010046585">
    <property type="protein sequence ID" value="MPC77727.1"/>
    <property type="molecule type" value="Genomic_DNA"/>
</dbReference>
<comment type="caution">
    <text evidence="2">The sequence shown here is derived from an EMBL/GenBank/DDBJ whole genome shotgun (WGS) entry which is preliminary data.</text>
</comment>
<protein>
    <submittedName>
        <fullName evidence="2">Uncharacterized protein</fullName>
    </submittedName>
</protein>
<keyword evidence="3" id="KW-1185">Reference proteome</keyword>
<gene>
    <name evidence="2" type="ORF">E2C01_072191</name>
</gene>
<evidence type="ECO:0000313" key="3">
    <source>
        <dbReference type="Proteomes" id="UP000324222"/>
    </source>
</evidence>
<reference evidence="2 3" key="1">
    <citation type="submission" date="2019-05" db="EMBL/GenBank/DDBJ databases">
        <title>Another draft genome of Portunus trituberculatus and its Hox gene families provides insights of decapod evolution.</title>
        <authorList>
            <person name="Jeong J.-H."/>
            <person name="Song I."/>
            <person name="Kim S."/>
            <person name="Choi T."/>
            <person name="Kim D."/>
            <person name="Ryu S."/>
            <person name="Kim W."/>
        </authorList>
    </citation>
    <scope>NUCLEOTIDE SEQUENCE [LARGE SCALE GENOMIC DNA]</scope>
    <source>
        <tissue evidence="2">Muscle</tissue>
    </source>
</reference>
<evidence type="ECO:0000313" key="2">
    <source>
        <dbReference type="EMBL" id="MPC77727.1"/>
    </source>
</evidence>
<feature type="region of interest" description="Disordered" evidence="1">
    <location>
        <begin position="222"/>
        <end position="334"/>
    </location>
</feature>
<dbReference type="OrthoDB" id="6356519at2759"/>
<feature type="region of interest" description="Disordered" evidence="1">
    <location>
        <begin position="79"/>
        <end position="195"/>
    </location>
</feature>
<evidence type="ECO:0000256" key="1">
    <source>
        <dbReference type="SAM" id="MobiDB-lite"/>
    </source>
</evidence>
<accession>A0A5B7I8A3</accession>
<feature type="region of interest" description="Disordered" evidence="1">
    <location>
        <begin position="1"/>
        <end position="66"/>
    </location>
</feature>
<organism evidence="2 3">
    <name type="scientific">Portunus trituberculatus</name>
    <name type="common">Swimming crab</name>
    <name type="synonym">Neptunus trituberculatus</name>
    <dbReference type="NCBI Taxonomy" id="210409"/>
    <lineage>
        <taxon>Eukaryota</taxon>
        <taxon>Metazoa</taxon>
        <taxon>Ecdysozoa</taxon>
        <taxon>Arthropoda</taxon>
        <taxon>Crustacea</taxon>
        <taxon>Multicrustacea</taxon>
        <taxon>Malacostraca</taxon>
        <taxon>Eumalacostraca</taxon>
        <taxon>Eucarida</taxon>
        <taxon>Decapoda</taxon>
        <taxon>Pleocyemata</taxon>
        <taxon>Brachyura</taxon>
        <taxon>Eubrachyura</taxon>
        <taxon>Portunoidea</taxon>
        <taxon>Portunidae</taxon>
        <taxon>Portuninae</taxon>
        <taxon>Portunus</taxon>
    </lineage>
</organism>
<sequence length="334" mass="36032">MEKEFCVDVTSPTPQISHVGSGWRRRRREASSSSPASPAPSPDAEEQEGKQVISVLSGPSPTLSPAQYFPKIAAAVTFLSGSSSSSSSPRPAMENRHRTPPLNQSPSRGGSEVRRMHGKKTQVIIQQKEEEDEDKEEVKGGMRRKGKKQVIIMEDANKEEEEEEEMVGKEGVKRKAPRLGALSQVNNNPSYLESGKLGHQVRDGAVFTSRLPRSFGHLNTSLPLPPMASPGGADGWGLSAPQAESAARLNERGGVLQSPSLHPEDSEDFEEDPLAYNPYHPGGFGAGVPGEFEDHVGHGLVPSGGFGEVVPPLEKPQPPPDTNQFFHGNEVTVR</sequence>
<dbReference type="Proteomes" id="UP000324222">
    <property type="component" value="Unassembled WGS sequence"/>
</dbReference>
<dbReference type="AlphaFoldDB" id="A0A5B7I8A3"/>
<name>A0A5B7I8A3_PORTR</name>
<proteinExistence type="predicted"/>